<dbReference type="SUPFAM" id="SSF57756">
    <property type="entry name" value="Retrovirus zinc finger-like domains"/>
    <property type="match status" value="1"/>
</dbReference>
<feature type="compositionally biased region" description="Basic residues" evidence="2">
    <location>
        <begin position="151"/>
        <end position="161"/>
    </location>
</feature>
<gene>
    <name evidence="4" type="ORF">XNOV1_A026880</name>
</gene>
<dbReference type="Proteomes" id="UP001178508">
    <property type="component" value="Chromosome 14"/>
</dbReference>
<keyword evidence="1" id="KW-0862">Zinc</keyword>
<reference evidence="4" key="1">
    <citation type="submission" date="2023-08" db="EMBL/GenBank/DDBJ databases">
        <authorList>
            <person name="Alioto T."/>
            <person name="Alioto T."/>
            <person name="Gomez Garrido J."/>
        </authorList>
    </citation>
    <scope>NUCLEOTIDE SEQUENCE</scope>
</reference>
<dbReference type="PROSITE" id="PS50158">
    <property type="entry name" value="ZF_CCHC"/>
    <property type="match status" value="1"/>
</dbReference>
<dbReference type="InterPro" id="IPR036875">
    <property type="entry name" value="Znf_CCHC_sf"/>
</dbReference>
<feature type="compositionally biased region" description="Polar residues" evidence="2">
    <location>
        <begin position="165"/>
        <end position="182"/>
    </location>
</feature>
<dbReference type="InterPro" id="IPR001878">
    <property type="entry name" value="Znf_CCHC"/>
</dbReference>
<keyword evidence="5" id="KW-1185">Reference proteome</keyword>
<feature type="region of interest" description="Disordered" evidence="2">
    <location>
        <begin position="150"/>
        <end position="238"/>
    </location>
</feature>
<feature type="compositionally biased region" description="Low complexity" evidence="2">
    <location>
        <begin position="81"/>
        <end position="90"/>
    </location>
</feature>
<dbReference type="Gene3D" id="4.10.60.10">
    <property type="entry name" value="Zinc finger, CCHC-type"/>
    <property type="match status" value="1"/>
</dbReference>
<name>A0AAV1GDT2_XYRNO</name>
<organism evidence="4 5">
    <name type="scientific">Xyrichtys novacula</name>
    <name type="common">Pearly razorfish</name>
    <name type="synonym">Hemipteronotus novacula</name>
    <dbReference type="NCBI Taxonomy" id="13765"/>
    <lineage>
        <taxon>Eukaryota</taxon>
        <taxon>Metazoa</taxon>
        <taxon>Chordata</taxon>
        <taxon>Craniata</taxon>
        <taxon>Vertebrata</taxon>
        <taxon>Euteleostomi</taxon>
        <taxon>Actinopterygii</taxon>
        <taxon>Neopterygii</taxon>
        <taxon>Teleostei</taxon>
        <taxon>Neoteleostei</taxon>
        <taxon>Acanthomorphata</taxon>
        <taxon>Eupercaria</taxon>
        <taxon>Labriformes</taxon>
        <taxon>Labridae</taxon>
        <taxon>Xyrichtys</taxon>
    </lineage>
</organism>
<keyword evidence="1" id="KW-0863">Zinc-finger</keyword>
<feature type="region of interest" description="Disordered" evidence="2">
    <location>
        <begin position="1"/>
        <end position="50"/>
    </location>
</feature>
<protein>
    <submittedName>
        <fullName evidence="4">Uncharacterized protein LOC115378666</fullName>
    </submittedName>
</protein>
<evidence type="ECO:0000259" key="3">
    <source>
        <dbReference type="PROSITE" id="PS50158"/>
    </source>
</evidence>
<keyword evidence="1" id="KW-0479">Metal-binding</keyword>
<feature type="compositionally biased region" description="Low complexity" evidence="2">
    <location>
        <begin position="30"/>
        <end position="42"/>
    </location>
</feature>
<proteinExistence type="predicted"/>
<dbReference type="GO" id="GO:0008270">
    <property type="term" value="F:zinc ion binding"/>
    <property type="evidence" value="ECO:0007669"/>
    <property type="project" value="UniProtKB-KW"/>
</dbReference>
<evidence type="ECO:0000313" key="4">
    <source>
        <dbReference type="EMBL" id="CAJ1071430.1"/>
    </source>
</evidence>
<evidence type="ECO:0000313" key="5">
    <source>
        <dbReference type="Proteomes" id="UP001178508"/>
    </source>
</evidence>
<feature type="domain" description="CCHC-type" evidence="3">
    <location>
        <begin position="56"/>
        <end position="71"/>
    </location>
</feature>
<accession>A0AAV1GDT2</accession>
<evidence type="ECO:0000256" key="1">
    <source>
        <dbReference type="PROSITE-ProRule" id="PRU00047"/>
    </source>
</evidence>
<feature type="region of interest" description="Disordered" evidence="2">
    <location>
        <begin position="70"/>
        <end position="90"/>
    </location>
</feature>
<sequence>MLRPSRKETVTLGLPRSTGPRQRGRRPINSPSSSPPKIFSPPAQVRGNPNLGTRQCYRCGELGHISWQCEKPDEPMPTEESVSGPQPQGPSVPVVCVHGDTHEYPTTTVKLKTTKGSFDVEVEVLKTLPVPVLIGLDCPAFTLLWTDAQKRRTRDPRKRKGPKTDISTSWVNHAKAYSSSPGPAQAFIADSSGTETAPEGSPEAELPSWPSEEEAATPKETAPLKGQYGTAQFGTQPW</sequence>
<dbReference type="EMBL" id="OY660877">
    <property type="protein sequence ID" value="CAJ1071430.1"/>
    <property type="molecule type" value="Genomic_DNA"/>
</dbReference>
<dbReference type="GO" id="GO:0003676">
    <property type="term" value="F:nucleic acid binding"/>
    <property type="evidence" value="ECO:0007669"/>
    <property type="project" value="InterPro"/>
</dbReference>
<evidence type="ECO:0000256" key="2">
    <source>
        <dbReference type="SAM" id="MobiDB-lite"/>
    </source>
</evidence>
<dbReference type="Pfam" id="PF00098">
    <property type="entry name" value="zf-CCHC"/>
    <property type="match status" value="1"/>
</dbReference>
<feature type="compositionally biased region" description="Polar residues" evidence="2">
    <location>
        <begin position="229"/>
        <end position="238"/>
    </location>
</feature>
<dbReference type="SMART" id="SM00343">
    <property type="entry name" value="ZnF_C2HC"/>
    <property type="match status" value="1"/>
</dbReference>
<dbReference type="AlphaFoldDB" id="A0AAV1GDT2"/>